<reference evidence="1 2" key="1">
    <citation type="journal article" date="2011" name="BMC Genomics">
        <title>Complete genome sequence of Corynebacterium variabile DSM 44702 isolated from the surface of smear-ripened cheeses and insights into cheese ripening and flavor generation.</title>
        <authorList>
            <person name="Schroeder J."/>
            <person name="Maus I."/>
            <person name="Trost E."/>
            <person name="Tauch A."/>
        </authorList>
    </citation>
    <scope>NUCLEOTIDE SEQUENCE [LARGE SCALE GENOMIC DNA]</scope>
    <source>
        <strain evidence="2">DSM 44702 / JCM 12073 / NCIMB 30131</strain>
    </source>
</reference>
<organism evidence="1 2">
    <name type="scientific">Corynebacterium variabile (strain DSM 44702 / CIP 107183 / JCM 12073 / NCIMB 30131)</name>
    <name type="common">Corynebacterium mooreparkense</name>
    <dbReference type="NCBI Taxonomy" id="858619"/>
    <lineage>
        <taxon>Bacteria</taxon>
        <taxon>Bacillati</taxon>
        <taxon>Actinomycetota</taxon>
        <taxon>Actinomycetes</taxon>
        <taxon>Mycobacteriales</taxon>
        <taxon>Corynebacteriaceae</taxon>
        <taxon>Corynebacterium</taxon>
    </lineage>
</organism>
<dbReference type="Proteomes" id="UP000006659">
    <property type="component" value="Chromosome"/>
</dbReference>
<sequence>MTMPPWDSLDLPRQVRESAVKVNAIPFQPE</sequence>
<accession>G0HC76</accession>
<dbReference type="EMBL" id="CP002917">
    <property type="protein sequence ID" value="AEK36238.1"/>
    <property type="molecule type" value="Genomic_DNA"/>
</dbReference>
<evidence type="ECO:0000313" key="2">
    <source>
        <dbReference type="Proteomes" id="UP000006659"/>
    </source>
</evidence>
<protein>
    <submittedName>
        <fullName evidence="1">Uncharacterized protein</fullName>
    </submittedName>
</protein>
<dbReference type="HOGENOM" id="CLU_3403035_0_0_11"/>
<name>G0HC76_CORVD</name>
<proteinExistence type="predicted"/>
<evidence type="ECO:0000313" key="1">
    <source>
        <dbReference type="EMBL" id="AEK36238.1"/>
    </source>
</evidence>
<dbReference type="AlphaFoldDB" id="G0HC76"/>
<gene>
    <name evidence="1" type="ordered locus">CVAR_0886</name>
</gene>
<dbReference type="KEGG" id="cva:CVAR_0886"/>